<keyword evidence="3" id="KW-1185">Reference proteome</keyword>
<organism evidence="2 3">
    <name type="scientific">Rhodanobacter glycinis</name>
    <dbReference type="NCBI Taxonomy" id="582702"/>
    <lineage>
        <taxon>Bacteria</taxon>
        <taxon>Pseudomonadati</taxon>
        <taxon>Pseudomonadota</taxon>
        <taxon>Gammaproteobacteria</taxon>
        <taxon>Lysobacterales</taxon>
        <taxon>Rhodanobacteraceae</taxon>
        <taxon>Rhodanobacter</taxon>
    </lineage>
</organism>
<feature type="signal peptide" evidence="1">
    <location>
        <begin position="1"/>
        <end position="21"/>
    </location>
</feature>
<protein>
    <submittedName>
        <fullName evidence="2">DUF885 domain-containing protein</fullName>
    </submittedName>
</protein>
<sequence>MSRRLVVAFAATLVAAGAARAQTAPPAWIARSDADSKILLDEIVRFSPESASQLGVTGYDDKVADLKPGVDERSRAALVAAKAKLQALLAAEKDINVRQDLQILVKAADEQIEGIDLNRKYLLPYNDVGQLIFSGEFGLLKDDVAAARRPSALKRLQCYVGKAPGCTPITDLAKAQTIARLGDKALLGPYKGEVEQKLANTRRYVDGIRQLFAKYKLDDADGKAALDALDAQLQAYDSWVRSTVLPRARTDFRLPEPLYAYNLKQVGIDIPPQQLIQQAQLEFVELRGMLQVLAPTVAKAEGIDAVDYRDVLKALKKQQLGKDQVVPWYHEVLGRIEQIIRREHIVTLPQRKMQMRLASEAEAAQVPAPHMDPPPFVNNHGEQGTFVLTMGNPGTSTDGKSDDKSQAYDDFTFKAAAWTLTAHEGRPGHELQFAAMVERGVSLARSLFAFNSVNVEGWALYAESEMLPYEPSAGQFIALQNRLMRAARAWLDPMLNLGLITPERAHDVLVHDVGLSEALARQEINRYTFESPGQATAYFYGYMRLQQLRLQTEQALGPAFDRMAFNDFVIGQGLLPPEQLAEAVRTQFVPARRKP</sequence>
<comment type="caution">
    <text evidence="2">The sequence shown here is derived from an EMBL/GenBank/DDBJ whole genome shotgun (WGS) entry which is preliminary data.</text>
</comment>
<dbReference type="InterPro" id="IPR010281">
    <property type="entry name" value="DUF885"/>
</dbReference>
<evidence type="ECO:0000256" key="1">
    <source>
        <dbReference type="SAM" id="SignalP"/>
    </source>
</evidence>
<accession>A0A502FH48</accession>
<name>A0A502FH48_9GAMM</name>
<reference evidence="2 3" key="1">
    <citation type="journal article" date="2019" name="Environ. Microbiol.">
        <title>Species interactions and distinct microbial communities in high Arctic permafrost affected cryosols are associated with the CH4 and CO2 gas fluxes.</title>
        <authorList>
            <person name="Altshuler I."/>
            <person name="Hamel J."/>
            <person name="Turney S."/>
            <person name="Magnuson E."/>
            <person name="Levesque R."/>
            <person name="Greer C."/>
            <person name="Whyte L.G."/>
        </authorList>
    </citation>
    <scope>NUCLEOTIDE SEQUENCE [LARGE SCALE GENOMIC DNA]</scope>
    <source>
        <strain evidence="2 3">S13Y</strain>
    </source>
</reference>
<dbReference type="PANTHER" id="PTHR33361:SF2">
    <property type="entry name" value="DUF885 DOMAIN-CONTAINING PROTEIN"/>
    <property type="match status" value="1"/>
</dbReference>
<evidence type="ECO:0000313" key="3">
    <source>
        <dbReference type="Proteomes" id="UP000319486"/>
    </source>
</evidence>
<dbReference type="Proteomes" id="UP000319486">
    <property type="component" value="Unassembled WGS sequence"/>
</dbReference>
<dbReference type="AlphaFoldDB" id="A0A502FH48"/>
<dbReference type="PANTHER" id="PTHR33361">
    <property type="entry name" value="GLR0591 PROTEIN"/>
    <property type="match status" value="1"/>
</dbReference>
<feature type="chain" id="PRO_5030107394" evidence="1">
    <location>
        <begin position="22"/>
        <end position="595"/>
    </location>
</feature>
<dbReference type="RefSeq" id="WP_140648254.1">
    <property type="nucleotide sequence ID" value="NZ_RCZB01000002.1"/>
</dbReference>
<dbReference type="EMBL" id="RCZO01000001">
    <property type="protein sequence ID" value="TPG11044.1"/>
    <property type="molecule type" value="Genomic_DNA"/>
</dbReference>
<gene>
    <name evidence="2" type="ORF">EAH88_00320</name>
</gene>
<proteinExistence type="predicted"/>
<keyword evidence="1" id="KW-0732">Signal</keyword>
<dbReference type="Pfam" id="PF05960">
    <property type="entry name" value="DUF885"/>
    <property type="match status" value="1"/>
</dbReference>
<dbReference type="OrthoDB" id="9769898at2"/>
<evidence type="ECO:0000313" key="2">
    <source>
        <dbReference type="EMBL" id="TPG11044.1"/>
    </source>
</evidence>